<dbReference type="SUPFAM" id="SSF48557">
    <property type="entry name" value="L-aspartase-like"/>
    <property type="match status" value="1"/>
</dbReference>
<dbReference type="Pfam" id="PF08328">
    <property type="entry name" value="ASL_C"/>
    <property type="match status" value="1"/>
</dbReference>
<dbReference type="InterPro" id="IPR022761">
    <property type="entry name" value="Fumarate_lyase_N"/>
</dbReference>
<dbReference type="PRINTS" id="PR00149">
    <property type="entry name" value="FUMRATELYASE"/>
</dbReference>
<comment type="similarity">
    <text evidence="3 13">Belongs to the lyase 1 family. Adenylosuccinate lyase subfamily.</text>
</comment>
<evidence type="ECO:0000256" key="12">
    <source>
        <dbReference type="NCBIfam" id="TIGR00928"/>
    </source>
</evidence>
<feature type="domain" description="Fumarate lyase N-terminal" evidence="14">
    <location>
        <begin position="14"/>
        <end position="312"/>
    </location>
</feature>
<protein>
    <recommendedName>
        <fullName evidence="5 12">Adenylosuccinate lyase</fullName>
        <shortName evidence="13">ASL</shortName>
        <ecNumber evidence="4 12">4.3.2.2</ecNumber>
    </recommendedName>
    <alternativeName>
        <fullName evidence="10 13">Adenylosuccinase</fullName>
    </alternativeName>
</protein>
<keyword evidence="17" id="KW-1185">Reference proteome</keyword>
<evidence type="ECO:0000259" key="15">
    <source>
        <dbReference type="Pfam" id="PF08328"/>
    </source>
</evidence>
<evidence type="ECO:0000256" key="4">
    <source>
        <dbReference type="ARBA" id="ARBA00012339"/>
    </source>
</evidence>
<evidence type="ECO:0000256" key="6">
    <source>
        <dbReference type="ARBA" id="ARBA00022755"/>
    </source>
</evidence>
<evidence type="ECO:0000256" key="11">
    <source>
        <dbReference type="ARBA" id="ARBA00049115"/>
    </source>
</evidence>
<dbReference type="Gene3D" id="1.10.275.10">
    <property type="entry name" value="Fumarase/aspartase (N-terminal domain)"/>
    <property type="match status" value="1"/>
</dbReference>
<comment type="pathway">
    <text evidence="1 13">Purine metabolism; IMP biosynthesis via de novo pathway; 5-amino-1-(5-phospho-D-ribosyl)imidazole-4-carboxamide from 5-amino-1-(5-phospho-D-ribosyl)imidazole-4-carboxylate: step 2/2.</text>
</comment>
<dbReference type="InterPro" id="IPR008948">
    <property type="entry name" value="L-Aspartase-like"/>
</dbReference>
<evidence type="ECO:0000256" key="2">
    <source>
        <dbReference type="ARBA" id="ARBA00004734"/>
    </source>
</evidence>
<comment type="caution">
    <text evidence="16">The sequence shown here is derived from an EMBL/GenBank/DDBJ whole genome shotgun (WGS) entry which is preliminary data.</text>
</comment>
<comment type="function">
    <text evidence="9">Catalyzes two reactions in de novo purine nucleotide biosynthesis. Catalyzes the breakdown of 5-aminoimidazole- (N-succinylocarboxamide) ribotide (SAICAR or 2-[5-amino-1-(5-phospho-beta-D-ribosyl)imidazole-4-carboxamido]succinate) to 5-aminoimidazole-4-carboxamide ribotide (AICAR or 5-amino-1-(5-phospho-beta-D-ribosyl)imidazole-4-carboxamide) and fumarate, and of adenylosuccinate (ADS or N(6)-(1,2-dicarboxyethyl)-AMP) to adenosine monophosphate (AMP) and fumarate.</text>
</comment>
<name>A0ABU5IBB3_9BURK</name>
<feature type="domain" description="Adenylosuccinate lyase PurB C-terminal" evidence="15">
    <location>
        <begin position="331"/>
        <end position="446"/>
    </location>
</feature>
<keyword evidence="6 13" id="KW-0658">Purine biosynthesis</keyword>
<dbReference type="PANTHER" id="PTHR43411">
    <property type="entry name" value="ADENYLOSUCCINATE LYASE"/>
    <property type="match status" value="1"/>
</dbReference>
<reference evidence="16 17" key="1">
    <citation type="submission" date="2023-11" db="EMBL/GenBank/DDBJ databases">
        <title>Draft genome of Azohydromonas lata strain H1 (DSM1123), a polyhydroxyalkanoate producer.</title>
        <authorList>
            <person name="Traversa D."/>
            <person name="D'Addabbo P."/>
            <person name="Pazzani C."/>
            <person name="Manzari C."/>
            <person name="Chiara M."/>
            <person name="Scrascia M."/>
        </authorList>
    </citation>
    <scope>NUCLEOTIDE SEQUENCE [LARGE SCALE GENOMIC DNA]</scope>
    <source>
        <strain evidence="16 17">H1</strain>
    </source>
</reference>
<dbReference type="PANTHER" id="PTHR43411:SF1">
    <property type="entry name" value="ADENYLOSUCCINATE LYASE"/>
    <property type="match status" value="1"/>
</dbReference>
<dbReference type="NCBIfam" id="NF006764">
    <property type="entry name" value="PRK09285.1"/>
    <property type="match status" value="1"/>
</dbReference>
<evidence type="ECO:0000313" key="17">
    <source>
        <dbReference type="Proteomes" id="UP001293718"/>
    </source>
</evidence>
<evidence type="ECO:0000256" key="7">
    <source>
        <dbReference type="ARBA" id="ARBA00023239"/>
    </source>
</evidence>
<dbReference type="GO" id="GO:0016829">
    <property type="term" value="F:lyase activity"/>
    <property type="evidence" value="ECO:0007669"/>
    <property type="project" value="UniProtKB-KW"/>
</dbReference>
<dbReference type="InterPro" id="IPR000362">
    <property type="entry name" value="Fumarate_lyase_fam"/>
</dbReference>
<dbReference type="InterPro" id="IPR013539">
    <property type="entry name" value="PurB_C"/>
</dbReference>
<dbReference type="NCBIfam" id="TIGR00928">
    <property type="entry name" value="purB"/>
    <property type="match status" value="1"/>
</dbReference>
<comment type="pathway">
    <text evidence="2 13">Purine metabolism; AMP biosynthesis via de novo pathway; AMP from IMP: step 2/2.</text>
</comment>
<keyword evidence="7 13" id="KW-0456">Lyase</keyword>
<dbReference type="Gene3D" id="1.10.40.30">
    <property type="entry name" value="Fumarase/aspartase (C-terminal domain)"/>
    <property type="match status" value="1"/>
</dbReference>
<evidence type="ECO:0000256" key="9">
    <source>
        <dbReference type="ARBA" id="ARBA00025012"/>
    </source>
</evidence>
<evidence type="ECO:0000256" key="10">
    <source>
        <dbReference type="ARBA" id="ARBA00030717"/>
    </source>
</evidence>
<evidence type="ECO:0000256" key="13">
    <source>
        <dbReference type="RuleBase" id="RU361172"/>
    </source>
</evidence>
<evidence type="ECO:0000259" key="14">
    <source>
        <dbReference type="Pfam" id="PF00206"/>
    </source>
</evidence>
<dbReference type="InterPro" id="IPR004769">
    <property type="entry name" value="Pur_lyase"/>
</dbReference>
<dbReference type="Proteomes" id="UP001293718">
    <property type="component" value="Unassembled WGS sequence"/>
</dbReference>
<comment type="catalytic activity">
    <reaction evidence="8">
        <text>(2S)-2-[5-amino-1-(5-phospho-beta-D-ribosyl)imidazole-4-carboxamido]succinate = 5-amino-1-(5-phospho-beta-D-ribosyl)imidazole-4-carboxamide + fumarate</text>
        <dbReference type="Rhea" id="RHEA:23920"/>
        <dbReference type="ChEBI" id="CHEBI:29806"/>
        <dbReference type="ChEBI" id="CHEBI:58443"/>
        <dbReference type="ChEBI" id="CHEBI:58475"/>
        <dbReference type="EC" id="4.3.2.2"/>
    </reaction>
    <physiologicalReaction direction="left-to-right" evidence="8">
        <dbReference type="Rhea" id="RHEA:23921"/>
    </physiologicalReaction>
</comment>
<dbReference type="EC" id="4.3.2.2" evidence="4 12"/>
<sequence length="456" mass="50456">MNLSALTALSPLDGRYASKVAALRPLLSEFGLMHRRVQVEVEWFIALSDAGFAEFLPLSQEARALLRGLVENFSEADAQAIKDIEKTTNHDVKAVEYWIKSRFEASPELQAAGEFVHFACTSEDINNTSHALMLKAAREQVLLPALDRVIERLTGMAHQFASEPMLSRTHGQTASPTTVGKEIANVVARLRHARSRIAEVKLLAKMNGAVGNYNAHLSAYPAVNWEAFSRQVVEGSLGLTFNPYTIQIEPHDYMAELFDAATRANTILVDWSRDVWGYISLGYFKQKTKAGEIGSSTMPHKVNPIDFENAEGNFGLASAVLTHLAQKLPISRWQRDLTDSTVLRNMGVALGYAVLGLESLSRGLDKLELNRDALAADLDTSWEVLAEPIQTVMRRYGLPNPYERLKELTRGKAITREAIAGFIDTLVELPDSERARLKEMSPGSYTGCAEALAKRI</sequence>
<dbReference type="EMBL" id="JAXOJX010000008">
    <property type="protein sequence ID" value="MDZ5456403.1"/>
    <property type="molecule type" value="Genomic_DNA"/>
</dbReference>
<comment type="catalytic activity">
    <reaction evidence="11">
        <text>N(6)-(1,2-dicarboxyethyl)-AMP = fumarate + AMP</text>
        <dbReference type="Rhea" id="RHEA:16853"/>
        <dbReference type="ChEBI" id="CHEBI:29806"/>
        <dbReference type="ChEBI" id="CHEBI:57567"/>
        <dbReference type="ChEBI" id="CHEBI:456215"/>
        <dbReference type="EC" id="4.3.2.2"/>
    </reaction>
    <physiologicalReaction direction="left-to-right" evidence="11">
        <dbReference type="Rhea" id="RHEA:16854"/>
    </physiologicalReaction>
</comment>
<dbReference type="Pfam" id="PF00206">
    <property type="entry name" value="Lyase_1"/>
    <property type="match status" value="1"/>
</dbReference>
<dbReference type="InterPro" id="IPR020557">
    <property type="entry name" value="Fumarate_lyase_CS"/>
</dbReference>
<dbReference type="RefSeq" id="WP_066330606.1">
    <property type="nucleotide sequence ID" value="NZ_JAXOJX010000008.1"/>
</dbReference>
<evidence type="ECO:0000256" key="3">
    <source>
        <dbReference type="ARBA" id="ARBA00008273"/>
    </source>
</evidence>
<dbReference type="CDD" id="cd01598">
    <property type="entry name" value="PurB"/>
    <property type="match status" value="1"/>
</dbReference>
<dbReference type="Gene3D" id="1.20.200.10">
    <property type="entry name" value="Fumarase/aspartase (Central domain)"/>
    <property type="match status" value="1"/>
</dbReference>
<evidence type="ECO:0000313" key="16">
    <source>
        <dbReference type="EMBL" id="MDZ5456403.1"/>
    </source>
</evidence>
<accession>A0ABU5IBB3</accession>
<organism evidence="16 17">
    <name type="scientific">Azohydromonas lata</name>
    <dbReference type="NCBI Taxonomy" id="45677"/>
    <lineage>
        <taxon>Bacteria</taxon>
        <taxon>Pseudomonadati</taxon>
        <taxon>Pseudomonadota</taxon>
        <taxon>Betaproteobacteria</taxon>
        <taxon>Burkholderiales</taxon>
        <taxon>Sphaerotilaceae</taxon>
        <taxon>Azohydromonas</taxon>
    </lineage>
</organism>
<dbReference type="InterPro" id="IPR024083">
    <property type="entry name" value="Fumarase/histidase_N"/>
</dbReference>
<gene>
    <name evidence="16" type="primary">purB</name>
    <name evidence="16" type="ORF">SM757_07435</name>
</gene>
<dbReference type="InterPro" id="IPR047136">
    <property type="entry name" value="PurB_bact"/>
</dbReference>
<evidence type="ECO:0000256" key="8">
    <source>
        <dbReference type="ARBA" id="ARBA00024477"/>
    </source>
</evidence>
<dbReference type="PROSITE" id="PS00163">
    <property type="entry name" value="FUMARATE_LYASES"/>
    <property type="match status" value="1"/>
</dbReference>
<evidence type="ECO:0000256" key="1">
    <source>
        <dbReference type="ARBA" id="ARBA00004706"/>
    </source>
</evidence>
<evidence type="ECO:0000256" key="5">
    <source>
        <dbReference type="ARBA" id="ARBA00017058"/>
    </source>
</evidence>
<proteinExistence type="inferred from homology"/>